<reference evidence="6" key="1">
    <citation type="submission" date="2021-06" db="EMBL/GenBank/DDBJ databases">
        <authorList>
            <person name="Kallberg Y."/>
            <person name="Tangrot J."/>
            <person name="Rosling A."/>
        </authorList>
    </citation>
    <scope>NUCLEOTIDE SEQUENCE</scope>
    <source>
        <strain evidence="6">FL966</strain>
    </source>
</reference>
<evidence type="ECO:0000313" key="6">
    <source>
        <dbReference type="EMBL" id="CAG8819460.1"/>
    </source>
</evidence>
<evidence type="ECO:0000256" key="1">
    <source>
        <dbReference type="ARBA" id="ARBA00004123"/>
    </source>
</evidence>
<evidence type="ECO:0000256" key="3">
    <source>
        <dbReference type="ARBA" id="ARBA00022771"/>
    </source>
</evidence>
<dbReference type="PANTHER" id="PTHR46481:SF10">
    <property type="entry name" value="ZINC FINGER BED DOMAIN-CONTAINING PROTEIN 39"/>
    <property type="match status" value="1"/>
</dbReference>
<evidence type="ECO:0000256" key="2">
    <source>
        <dbReference type="ARBA" id="ARBA00022723"/>
    </source>
</evidence>
<feature type="non-terminal residue" evidence="6">
    <location>
        <position position="1"/>
    </location>
</feature>
<comment type="subcellular location">
    <subcellularLocation>
        <location evidence="1">Nucleus</location>
    </subcellularLocation>
</comment>
<name>A0A9N9KCM9_9GLOM</name>
<dbReference type="EMBL" id="CAJVQA010047969">
    <property type="protein sequence ID" value="CAG8819460.1"/>
    <property type="molecule type" value="Genomic_DNA"/>
</dbReference>
<keyword evidence="4" id="KW-0862">Zinc</keyword>
<keyword evidence="2" id="KW-0479">Metal-binding</keyword>
<dbReference type="SUPFAM" id="SSF53098">
    <property type="entry name" value="Ribonuclease H-like"/>
    <property type="match status" value="1"/>
</dbReference>
<keyword evidence="5" id="KW-0539">Nucleus</keyword>
<evidence type="ECO:0000256" key="4">
    <source>
        <dbReference type="ARBA" id="ARBA00022833"/>
    </source>
</evidence>
<evidence type="ECO:0000256" key="5">
    <source>
        <dbReference type="ARBA" id="ARBA00023242"/>
    </source>
</evidence>
<dbReference type="Proteomes" id="UP000789759">
    <property type="component" value="Unassembled WGS sequence"/>
</dbReference>
<dbReference type="PANTHER" id="PTHR46481">
    <property type="entry name" value="ZINC FINGER BED DOMAIN-CONTAINING PROTEIN 4"/>
    <property type="match status" value="1"/>
</dbReference>
<keyword evidence="7" id="KW-1185">Reference proteome</keyword>
<keyword evidence="3" id="KW-0863">Zinc-finger</keyword>
<dbReference type="InterPro" id="IPR052035">
    <property type="entry name" value="ZnF_BED_domain_contain"/>
</dbReference>
<proteinExistence type="predicted"/>
<gene>
    <name evidence="6" type="ORF">CPELLU_LOCUS19546</name>
</gene>
<sequence length="170" mass="19509">SFELYKVILDIRELDKHNASDIIKLVNLVLNKFNIDHLKIFTITTDNNSNIKSAMQQLNITNVKCAGHTLQLSVNLGLKEVDDLISKYKSLIAILSKEKNVNSFVKLNYKLLQVTQYLSGSKYPILGFLTPILEELTCQLRYFTEKSNKAILVKEIILDNLIEHWEDPSE</sequence>
<dbReference type="AlphaFoldDB" id="A0A9N9KCM9"/>
<organism evidence="6 7">
    <name type="scientific">Cetraspora pellucida</name>
    <dbReference type="NCBI Taxonomy" id="1433469"/>
    <lineage>
        <taxon>Eukaryota</taxon>
        <taxon>Fungi</taxon>
        <taxon>Fungi incertae sedis</taxon>
        <taxon>Mucoromycota</taxon>
        <taxon>Glomeromycotina</taxon>
        <taxon>Glomeromycetes</taxon>
        <taxon>Diversisporales</taxon>
        <taxon>Gigasporaceae</taxon>
        <taxon>Cetraspora</taxon>
    </lineage>
</organism>
<dbReference type="GO" id="GO:0005634">
    <property type="term" value="C:nucleus"/>
    <property type="evidence" value="ECO:0007669"/>
    <property type="project" value="UniProtKB-SubCell"/>
</dbReference>
<dbReference type="InterPro" id="IPR012337">
    <property type="entry name" value="RNaseH-like_sf"/>
</dbReference>
<accession>A0A9N9KCM9</accession>
<feature type="non-terminal residue" evidence="6">
    <location>
        <position position="170"/>
    </location>
</feature>
<dbReference type="GO" id="GO:0008270">
    <property type="term" value="F:zinc ion binding"/>
    <property type="evidence" value="ECO:0007669"/>
    <property type="project" value="UniProtKB-KW"/>
</dbReference>
<protein>
    <submittedName>
        <fullName evidence="6">3899_t:CDS:1</fullName>
    </submittedName>
</protein>
<evidence type="ECO:0000313" key="7">
    <source>
        <dbReference type="Proteomes" id="UP000789759"/>
    </source>
</evidence>
<dbReference type="OrthoDB" id="2309955at2759"/>
<comment type="caution">
    <text evidence="6">The sequence shown here is derived from an EMBL/GenBank/DDBJ whole genome shotgun (WGS) entry which is preliminary data.</text>
</comment>